<gene>
    <name evidence="2" type="ORF">IAG03_00020</name>
</gene>
<feature type="domain" description="HTH cro/C1-type" evidence="1">
    <location>
        <begin position="18"/>
        <end position="77"/>
    </location>
</feature>
<dbReference type="SUPFAM" id="SSF47413">
    <property type="entry name" value="lambda repressor-like DNA-binding domains"/>
    <property type="match status" value="1"/>
</dbReference>
<protein>
    <submittedName>
        <fullName evidence="2">Helix-turn-helix domain-containing protein</fullName>
    </submittedName>
</protein>
<dbReference type="RefSeq" id="WP_249317572.1">
    <property type="nucleotide sequence ID" value="NZ_JACRSN010000001.1"/>
</dbReference>
<dbReference type="Gene3D" id="1.10.260.40">
    <property type="entry name" value="lambda repressor-like DNA-binding domains"/>
    <property type="match status" value="1"/>
</dbReference>
<evidence type="ECO:0000259" key="1">
    <source>
        <dbReference type="PROSITE" id="PS50943"/>
    </source>
</evidence>
<name>A0A926HQN7_9FIRM</name>
<dbReference type="SMART" id="SM00530">
    <property type="entry name" value="HTH_XRE"/>
    <property type="match status" value="1"/>
</dbReference>
<sequence>MRLRKQSLGTRNVVGARVERARKEQGMKQKELLAQLQVNGVDMNASGLSKLEGQLRYVTDFELAALADILNVSVDWLLGRESKS</sequence>
<dbReference type="AlphaFoldDB" id="A0A926HQN7"/>
<evidence type="ECO:0000313" key="3">
    <source>
        <dbReference type="Proteomes" id="UP000651482"/>
    </source>
</evidence>
<dbReference type="GO" id="GO:0003677">
    <property type="term" value="F:DNA binding"/>
    <property type="evidence" value="ECO:0007669"/>
    <property type="project" value="InterPro"/>
</dbReference>
<reference evidence="2" key="1">
    <citation type="submission" date="2020-08" db="EMBL/GenBank/DDBJ databases">
        <title>Genome public.</title>
        <authorList>
            <person name="Liu C."/>
            <person name="Sun Q."/>
        </authorList>
    </citation>
    <scope>NUCLEOTIDE SEQUENCE</scope>
    <source>
        <strain evidence="2">NSJ-40</strain>
    </source>
</reference>
<dbReference type="InterPro" id="IPR010982">
    <property type="entry name" value="Lambda_DNA-bd_dom_sf"/>
</dbReference>
<dbReference type="CDD" id="cd00093">
    <property type="entry name" value="HTH_XRE"/>
    <property type="match status" value="1"/>
</dbReference>
<evidence type="ECO:0000313" key="2">
    <source>
        <dbReference type="EMBL" id="MBC8532413.1"/>
    </source>
</evidence>
<comment type="caution">
    <text evidence="2">The sequence shown here is derived from an EMBL/GenBank/DDBJ whole genome shotgun (WGS) entry which is preliminary data.</text>
</comment>
<keyword evidence="3" id="KW-1185">Reference proteome</keyword>
<dbReference type="PROSITE" id="PS50943">
    <property type="entry name" value="HTH_CROC1"/>
    <property type="match status" value="1"/>
</dbReference>
<dbReference type="InterPro" id="IPR001387">
    <property type="entry name" value="Cro/C1-type_HTH"/>
</dbReference>
<proteinExistence type="predicted"/>
<accession>A0A926HQN7</accession>
<organism evidence="2 3">
    <name type="scientific">Yeguia hominis</name>
    <dbReference type="NCBI Taxonomy" id="2763662"/>
    <lineage>
        <taxon>Bacteria</taxon>
        <taxon>Bacillati</taxon>
        <taxon>Bacillota</taxon>
        <taxon>Clostridia</taxon>
        <taxon>Eubacteriales</taxon>
        <taxon>Yeguiaceae</taxon>
        <taxon>Yeguia</taxon>
    </lineage>
</organism>
<dbReference type="Proteomes" id="UP000651482">
    <property type="component" value="Unassembled WGS sequence"/>
</dbReference>
<dbReference type="EMBL" id="JACRSN010000001">
    <property type="protein sequence ID" value="MBC8532413.1"/>
    <property type="molecule type" value="Genomic_DNA"/>
</dbReference>